<evidence type="ECO:0000256" key="1">
    <source>
        <dbReference type="SAM" id="Phobius"/>
    </source>
</evidence>
<proteinExistence type="predicted"/>
<gene>
    <name evidence="2" type="ORF">CDQ91_05495</name>
</gene>
<keyword evidence="1" id="KW-1133">Transmembrane helix</keyword>
<evidence type="ECO:0000313" key="2">
    <source>
        <dbReference type="EMBL" id="OWR00216.1"/>
    </source>
</evidence>
<protein>
    <submittedName>
        <fullName evidence="2">Uncharacterized protein</fullName>
    </submittedName>
</protein>
<dbReference type="InterPro" id="IPR046121">
    <property type="entry name" value="DUF6118"/>
</dbReference>
<evidence type="ECO:0000313" key="3">
    <source>
        <dbReference type="Proteomes" id="UP000197097"/>
    </source>
</evidence>
<keyword evidence="3" id="KW-1185">Reference proteome</keyword>
<reference evidence="2 3" key="1">
    <citation type="journal article" date="2002" name="Int. J. Syst. Evol. Microbiol.">
        <title>Sphingopyxis witflariensis sp. nov., isolated from activated sludge.</title>
        <authorList>
            <person name="Kampfer P."/>
            <person name="Witzenberger R."/>
            <person name="Denner E.B."/>
            <person name="Busse H.J."/>
            <person name="Neef A."/>
        </authorList>
    </citation>
    <scope>NUCLEOTIDE SEQUENCE [LARGE SCALE GENOMIC DNA]</scope>
    <source>
        <strain evidence="2 3">DSM 14551</strain>
    </source>
</reference>
<feature type="transmembrane region" description="Helical" evidence="1">
    <location>
        <begin position="123"/>
        <end position="142"/>
    </location>
</feature>
<dbReference type="Proteomes" id="UP000197097">
    <property type="component" value="Unassembled WGS sequence"/>
</dbReference>
<keyword evidence="1" id="KW-0812">Transmembrane</keyword>
<accession>A0A246K3P1</accession>
<dbReference type="AlphaFoldDB" id="A0A246K3P1"/>
<dbReference type="EMBL" id="NISJ01000002">
    <property type="protein sequence ID" value="OWR00216.1"/>
    <property type="molecule type" value="Genomic_DNA"/>
</dbReference>
<dbReference type="RefSeq" id="WP_088471706.1">
    <property type="nucleotide sequence ID" value="NZ_NISJ01000002.1"/>
</dbReference>
<name>A0A246K3P1_9SPHN</name>
<dbReference type="Pfam" id="PF19613">
    <property type="entry name" value="DUF6118"/>
    <property type="match status" value="1"/>
</dbReference>
<organism evidence="2 3">
    <name type="scientific">Sphingopyxis witflariensis</name>
    <dbReference type="NCBI Taxonomy" id="173675"/>
    <lineage>
        <taxon>Bacteria</taxon>
        <taxon>Pseudomonadati</taxon>
        <taxon>Pseudomonadota</taxon>
        <taxon>Alphaproteobacteria</taxon>
        <taxon>Sphingomonadales</taxon>
        <taxon>Sphingomonadaceae</taxon>
        <taxon>Sphingopyxis</taxon>
    </lineage>
</organism>
<dbReference type="OrthoDB" id="7277275at2"/>
<sequence>MGKDVRTSDDQDPAAAAFSRLEGEIALMRRAVGQLTTGKVKNDAPDYTLTLGEMSKRLGAIEEKPAMLITPEDMATRMAAAATEARRTDRTTLTDAQQKHDQAAYRLEVLLGTATTIAKQRGYIIWAGGGGLLAGCLLWAILPGAFARALPESWHVPERMAAHVAGGPTVWEAGVRIMRAGSPEAYRAIAAAAEMRHQNRDVIAACEKSAARRKKAVRCTIEIEHSASVTDQ</sequence>
<comment type="caution">
    <text evidence="2">The sequence shown here is derived from an EMBL/GenBank/DDBJ whole genome shotgun (WGS) entry which is preliminary data.</text>
</comment>
<keyword evidence="1" id="KW-0472">Membrane</keyword>